<evidence type="ECO:0008006" key="2">
    <source>
        <dbReference type="Google" id="ProtNLM"/>
    </source>
</evidence>
<gene>
    <name evidence="1" type="ORF">S06H3_44138</name>
</gene>
<dbReference type="SUPFAM" id="SSF69318">
    <property type="entry name" value="Integrin alpha N-terminal domain"/>
    <property type="match status" value="1"/>
</dbReference>
<comment type="caution">
    <text evidence="1">The sequence shown here is derived from an EMBL/GenBank/DDBJ whole genome shotgun (WGS) entry which is preliminary data.</text>
</comment>
<dbReference type="InterPro" id="IPR028994">
    <property type="entry name" value="Integrin_alpha_N"/>
</dbReference>
<proteinExistence type="predicted"/>
<sequence length="98" mass="11164">DGMYGNLIIGDINSDGRADIIMVEYNRNHIEILALDSEMKPIPAMRFKVFEQKSYRDSQKRSKGGVEPRELKIADVTGDGKDDLITVIHDRIIIYPQD</sequence>
<accession>X1MZM7</accession>
<evidence type="ECO:0000313" key="1">
    <source>
        <dbReference type="EMBL" id="GAI37207.1"/>
    </source>
</evidence>
<dbReference type="EMBL" id="BARV01027434">
    <property type="protein sequence ID" value="GAI37207.1"/>
    <property type="molecule type" value="Genomic_DNA"/>
</dbReference>
<reference evidence="1" key="1">
    <citation type="journal article" date="2014" name="Front. Microbiol.">
        <title>High frequency of phylogenetically diverse reductive dehalogenase-homologous genes in deep subseafloor sedimentary metagenomes.</title>
        <authorList>
            <person name="Kawai M."/>
            <person name="Futagami T."/>
            <person name="Toyoda A."/>
            <person name="Takaki Y."/>
            <person name="Nishi S."/>
            <person name="Hori S."/>
            <person name="Arai W."/>
            <person name="Tsubouchi T."/>
            <person name="Morono Y."/>
            <person name="Uchiyama I."/>
            <person name="Ito T."/>
            <person name="Fujiyama A."/>
            <person name="Inagaki F."/>
            <person name="Takami H."/>
        </authorList>
    </citation>
    <scope>NUCLEOTIDE SEQUENCE</scope>
    <source>
        <strain evidence="1">Expedition CK06-06</strain>
    </source>
</reference>
<organism evidence="1">
    <name type="scientific">marine sediment metagenome</name>
    <dbReference type="NCBI Taxonomy" id="412755"/>
    <lineage>
        <taxon>unclassified sequences</taxon>
        <taxon>metagenomes</taxon>
        <taxon>ecological metagenomes</taxon>
    </lineage>
</organism>
<dbReference type="AlphaFoldDB" id="X1MZM7"/>
<feature type="non-terminal residue" evidence="1">
    <location>
        <position position="1"/>
    </location>
</feature>
<protein>
    <recommendedName>
        <fullName evidence="2">VCBS repeat-containing protein</fullName>
    </recommendedName>
</protein>
<name>X1MZM7_9ZZZZ</name>